<evidence type="ECO:0000313" key="2">
    <source>
        <dbReference type="EMBL" id="MEN3227294.1"/>
    </source>
</evidence>
<proteinExistence type="predicted"/>
<gene>
    <name evidence="2" type="ORF">PUR21_06485</name>
</gene>
<dbReference type="Proteomes" id="UP001404845">
    <property type="component" value="Unassembled WGS sequence"/>
</dbReference>
<dbReference type="PANTHER" id="PTHR33055">
    <property type="entry name" value="TRANSPOSASE FOR INSERTION SEQUENCE ELEMENT IS1111A"/>
    <property type="match status" value="1"/>
</dbReference>
<dbReference type="InterPro" id="IPR003346">
    <property type="entry name" value="Transposase_20"/>
</dbReference>
<comment type="caution">
    <text evidence="2">The sequence shown here is derived from an EMBL/GenBank/DDBJ whole genome shotgun (WGS) entry which is preliminary data.</text>
</comment>
<name>A0ABU9Z7T6_9HYPH</name>
<reference evidence="2 3" key="1">
    <citation type="journal article" date="2023" name="PLoS ONE">
        <title>Complete genome assembly of Hawai'i environmental nontuberculous mycobacteria reveals unexpected co-isolation with methylobacteria.</title>
        <authorList>
            <person name="Hendrix J."/>
            <person name="Epperson L.E."/>
            <person name="Tong E.I."/>
            <person name="Chan Y.L."/>
            <person name="Hasan N.A."/>
            <person name="Dawrs S.N."/>
            <person name="Norton G.J."/>
            <person name="Virdi R."/>
            <person name="Crooks J.L."/>
            <person name="Chan E.D."/>
            <person name="Honda J.R."/>
            <person name="Strong M."/>
        </authorList>
    </citation>
    <scope>NUCLEOTIDE SEQUENCE [LARGE SCALE GENOMIC DNA]</scope>
    <source>
        <strain evidence="2 3">NJH_HI01</strain>
    </source>
</reference>
<protein>
    <submittedName>
        <fullName evidence="2">Transposase</fullName>
    </submittedName>
</protein>
<accession>A0ABU9Z7T6</accession>
<feature type="domain" description="Transposase IS116/IS110/IS902 C-terminal" evidence="1">
    <location>
        <begin position="33"/>
        <end position="89"/>
    </location>
</feature>
<dbReference type="InterPro" id="IPR047650">
    <property type="entry name" value="Transpos_IS110"/>
</dbReference>
<keyword evidence="3" id="KW-1185">Reference proteome</keyword>
<evidence type="ECO:0000313" key="3">
    <source>
        <dbReference type="Proteomes" id="UP001404845"/>
    </source>
</evidence>
<sequence length="174" mass="18929">MIEPMLTVRRVVREQYVLLHKRMMVLAREDEPCRLLMSAPGVGPFVALTYRAAVDGPARFRQSRAVGAHFGLAPRTHQSRELDRRGHITLGMAEMMVGGEEDLGHGSLTQERRLGKRHGTPGSVGWVQGHAFHGGETPHGGSVIAWAMGVGKPRPLMIHRYIASGASEPGSLGP</sequence>
<dbReference type="EMBL" id="JAQYXL010000001">
    <property type="protein sequence ID" value="MEN3227294.1"/>
    <property type="molecule type" value="Genomic_DNA"/>
</dbReference>
<organism evidence="2 3">
    <name type="scientific">Methylorubrum rhodesianum</name>
    <dbReference type="NCBI Taxonomy" id="29427"/>
    <lineage>
        <taxon>Bacteria</taxon>
        <taxon>Pseudomonadati</taxon>
        <taxon>Pseudomonadota</taxon>
        <taxon>Alphaproteobacteria</taxon>
        <taxon>Hyphomicrobiales</taxon>
        <taxon>Methylobacteriaceae</taxon>
        <taxon>Methylorubrum</taxon>
    </lineage>
</organism>
<dbReference type="RefSeq" id="WP_312034852.1">
    <property type="nucleotide sequence ID" value="NZ_JACWCW010000040.1"/>
</dbReference>
<dbReference type="Pfam" id="PF02371">
    <property type="entry name" value="Transposase_20"/>
    <property type="match status" value="1"/>
</dbReference>
<dbReference type="PANTHER" id="PTHR33055:SF3">
    <property type="entry name" value="PUTATIVE TRANSPOSASE FOR IS117-RELATED"/>
    <property type="match status" value="1"/>
</dbReference>
<evidence type="ECO:0000259" key="1">
    <source>
        <dbReference type="Pfam" id="PF02371"/>
    </source>
</evidence>